<keyword evidence="2" id="KW-0732">Signal</keyword>
<dbReference type="OrthoDB" id="9888673at2"/>
<dbReference type="AlphaFoldDB" id="A0A2L0EI05"/>
<gene>
    <name evidence="3" type="ORF">SOCE26_003100</name>
</gene>
<dbReference type="RefSeq" id="WP_159396557.1">
    <property type="nucleotide sequence ID" value="NZ_CP012673.1"/>
</dbReference>
<feature type="compositionally biased region" description="Gly residues" evidence="1">
    <location>
        <begin position="323"/>
        <end position="338"/>
    </location>
</feature>
<evidence type="ECO:0008006" key="5">
    <source>
        <dbReference type="Google" id="ProtNLM"/>
    </source>
</evidence>
<evidence type="ECO:0000313" key="4">
    <source>
        <dbReference type="Proteomes" id="UP000238348"/>
    </source>
</evidence>
<dbReference type="EMBL" id="CP012673">
    <property type="protein sequence ID" value="AUX38929.1"/>
    <property type="molecule type" value="Genomic_DNA"/>
</dbReference>
<evidence type="ECO:0000256" key="2">
    <source>
        <dbReference type="SAM" id="SignalP"/>
    </source>
</evidence>
<sequence>MPCSRFTTLTLAAMAGLGALGISRPSSACSPPPDGSYASSVPRAVPLDGVIVARVSCYSSCPESAPELVVKDKDTGEVQSGTQEEVADVPASESERLLAFRPAAPLVDGHIYQVGVEGQTLGVEILETQASAALDMDVGAIPVQANVRVEERWHGETSCCTADLGPGACGLQESCVADEVERYVTFSLDANGGADHGAGQYVKIFTFSSPDGEELGKRTVWEGFLTETYDVAATEYCYQLTYKSLADGTTVEKERTCVPHGDAGATGVFPADAARIVETVKACSSPPEGFEQAWCSARAAYCEGHGSLCADDDVSSCEDPDPGAGGSGGSGAGGGGGAPEDPEGEHDSAGCSVSAGRGASSGWALPAIGLALALASRARGRRDRR</sequence>
<dbReference type="Proteomes" id="UP000238348">
    <property type="component" value="Chromosome"/>
</dbReference>
<name>A0A2L0EI05_SORCE</name>
<accession>A0A2L0EI05</accession>
<organism evidence="3 4">
    <name type="scientific">Sorangium cellulosum</name>
    <name type="common">Polyangium cellulosum</name>
    <dbReference type="NCBI Taxonomy" id="56"/>
    <lineage>
        <taxon>Bacteria</taxon>
        <taxon>Pseudomonadati</taxon>
        <taxon>Myxococcota</taxon>
        <taxon>Polyangia</taxon>
        <taxon>Polyangiales</taxon>
        <taxon>Polyangiaceae</taxon>
        <taxon>Sorangium</taxon>
    </lineage>
</organism>
<feature type="region of interest" description="Disordered" evidence="1">
    <location>
        <begin position="315"/>
        <end position="358"/>
    </location>
</feature>
<feature type="chain" id="PRO_5014778743" description="Secreted protein" evidence="2">
    <location>
        <begin position="29"/>
        <end position="385"/>
    </location>
</feature>
<protein>
    <recommendedName>
        <fullName evidence="5">Secreted protein</fullName>
    </recommendedName>
</protein>
<feature type="signal peptide" evidence="2">
    <location>
        <begin position="1"/>
        <end position="28"/>
    </location>
</feature>
<proteinExistence type="predicted"/>
<evidence type="ECO:0000256" key="1">
    <source>
        <dbReference type="SAM" id="MobiDB-lite"/>
    </source>
</evidence>
<reference evidence="3 4" key="1">
    <citation type="submission" date="2015-09" db="EMBL/GenBank/DDBJ databases">
        <title>Sorangium comparison.</title>
        <authorList>
            <person name="Zaburannyi N."/>
            <person name="Bunk B."/>
            <person name="Overmann J."/>
            <person name="Mueller R."/>
        </authorList>
    </citation>
    <scope>NUCLEOTIDE SEQUENCE [LARGE SCALE GENOMIC DNA]</scope>
    <source>
        <strain evidence="3 4">So ce26</strain>
    </source>
</reference>
<evidence type="ECO:0000313" key="3">
    <source>
        <dbReference type="EMBL" id="AUX38929.1"/>
    </source>
</evidence>